<dbReference type="Proteomes" id="UP001519460">
    <property type="component" value="Unassembled WGS sequence"/>
</dbReference>
<evidence type="ECO:0000313" key="3">
    <source>
        <dbReference type="Proteomes" id="UP001519460"/>
    </source>
</evidence>
<comment type="caution">
    <text evidence="2">The sequence shown here is derived from an EMBL/GenBank/DDBJ whole genome shotgun (WGS) entry which is preliminary data.</text>
</comment>
<organism evidence="2 3">
    <name type="scientific">Batillaria attramentaria</name>
    <dbReference type="NCBI Taxonomy" id="370345"/>
    <lineage>
        <taxon>Eukaryota</taxon>
        <taxon>Metazoa</taxon>
        <taxon>Spiralia</taxon>
        <taxon>Lophotrochozoa</taxon>
        <taxon>Mollusca</taxon>
        <taxon>Gastropoda</taxon>
        <taxon>Caenogastropoda</taxon>
        <taxon>Sorbeoconcha</taxon>
        <taxon>Cerithioidea</taxon>
        <taxon>Batillariidae</taxon>
        <taxon>Batillaria</taxon>
    </lineage>
</organism>
<proteinExistence type="predicted"/>
<accession>A0ABD0KKD5</accession>
<name>A0ABD0KKD5_9CAEN</name>
<keyword evidence="3" id="KW-1185">Reference proteome</keyword>
<sequence>MKTGAIIKGTAKSHFLKFVAKYAFRRTPSKSHCLKFVSRPRPQKSSPPLHIHMLFTPDMPAVPVSYDNPRRTDDLTRSDQDPAV</sequence>
<dbReference type="EMBL" id="JACVVK020000163">
    <property type="protein sequence ID" value="KAK7487547.1"/>
    <property type="molecule type" value="Genomic_DNA"/>
</dbReference>
<reference evidence="2 3" key="1">
    <citation type="journal article" date="2023" name="Sci. Data">
        <title>Genome assembly of the Korean intertidal mud-creeper Batillaria attramentaria.</title>
        <authorList>
            <person name="Patra A.K."/>
            <person name="Ho P.T."/>
            <person name="Jun S."/>
            <person name="Lee S.J."/>
            <person name="Kim Y."/>
            <person name="Won Y.J."/>
        </authorList>
    </citation>
    <scope>NUCLEOTIDE SEQUENCE [LARGE SCALE GENOMIC DNA]</scope>
    <source>
        <strain evidence="2">Wonlab-2016</strain>
    </source>
</reference>
<dbReference type="AlphaFoldDB" id="A0ABD0KKD5"/>
<protein>
    <submittedName>
        <fullName evidence="2">Uncharacterized protein</fullName>
    </submittedName>
</protein>
<feature type="compositionally biased region" description="Basic and acidic residues" evidence="1">
    <location>
        <begin position="68"/>
        <end position="84"/>
    </location>
</feature>
<gene>
    <name evidence="2" type="ORF">BaRGS_00021249</name>
</gene>
<feature type="region of interest" description="Disordered" evidence="1">
    <location>
        <begin position="65"/>
        <end position="84"/>
    </location>
</feature>
<evidence type="ECO:0000256" key="1">
    <source>
        <dbReference type="SAM" id="MobiDB-lite"/>
    </source>
</evidence>
<evidence type="ECO:0000313" key="2">
    <source>
        <dbReference type="EMBL" id="KAK7487547.1"/>
    </source>
</evidence>